<protein>
    <recommendedName>
        <fullName evidence="5">Involucrin repeat protein</fullName>
    </recommendedName>
</protein>
<dbReference type="AlphaFoldDB" id="A0A218Z012"/>
<evidence type="ECO:0000313" key="4">
    <source>
        <dbReference type="Proteomes" id="UP000242519"/>
    </source>
</evidence>
<dbReference type="EMBL" id="MZNU01000292">
    <property type="protein sequence ID" value="OWP01072.1"/>
    <property type="molecule type" value="Genomic_DNA"/>
</dbReference>
<comment type="caution">
    <text evidence="3">The sequence shown here is derived from an EMBL/GenBank/DDBJ whole genome shotgun (WGS) entry which is preliminary data.</text>
</comment>
<gene>
    <name evidence="3" type="ORF">B2J93_4804</name>
</gene>
<dbReference type="OrthoDB" id="5328813at2759"/>
<evidence type="ECO:0000256" key="2">
    <source>
        <dbReference type="SAM" id="MobiDB-lite"/>
    </source>
</evidence>
<dbReference type="InParanoid" id="A0A218Z012"/>
<reference evidence="3 4" key="1">
    <citation type="submission" date="2017-04" db="EMBL/GenBank/DDBJ databases">
        <title>Draft genome sequence of Marssonina coronaria NL1: causal agent of apple blotch.</title>
        <authorList>
            <person name="Cheng Q."/>
        </authorList>
    </citation>
    <scope>NUCLEOTIDE SEQUENCE [LARGE SCALE GENOMIC DNA]</scope>
    <source>
        <strain evidence="3 4">NL1</strain>
    </source>
</reference>
<dbReference type="Proteomes" id="UP000242519">
    <property type="component" value="Unassembled WGS sequence"/>
</dbReference>
<feature type="region of interest" description="Disordered" evidence="2">
    <location>
        <begin position="1"/>
        <end position="58"/>
    </location>
</feature>
<feature type="coiled-coil region" evidence="1">
    <location>
        <begin position="156"/>
        <end position="183"/>
    </location>
</feature>
<evidence type="ECO:0000256" key="1">
    <source>
        <dbReference type="SAM" id="Coils"/>
    </source>
</evidence>
<accession>A0A218Z012</accession>
<evidence type="ECO:0000313" key="3">
    <source>
        <dbReference type="EMBL" id="OWP01072.1"/>
    </source>
</evidence>
<evidence type="ECO:0008006" key="5">
    <source>
        <dbReference type="Google" id="ProtNLM"/>
    </source>
</evidence>
<proteinExistence type="predicted"/>
<keyword evidence="4" id="KW-1185">Reference proteome</keyword>
<name>A0A218Z012_9HELO</name>
<keyword evidence="1" id="KW-0175">Coiled coil</keyword>
<sequence length="468" mass="51931">MSAHEKKPRAPANALRTSSTKPPLTAPPRVALRCKAEQTNGAAAPDGAATSPPGTGDAAAASVRVAERGRRVAQLESELGAVEADFERGGRRLSRMLAGESEAARLWQRRQQQHAAFLETDSELRLLRREVAGGEDGDREGDRDVKSCISSLVLDRETFREAYNEAMAEVRRKEEEVSTLQGQVRGLKSWVSSSSRVSEQMSDEVLGEEMRRLGNGLQNWVITNFRRAKIDTDKADASTRDDLERLVPTYETLASSSKIHFIQSVVSHLLVEHVFSAYFVGISREAARDLSNVEHNLSHFGSLILPHFRGRLAHHFTGSTESMNQWRATTLSILCKCSQKLQTETATVVETVVEQTNRIVDSIGDSKHTENRDMSLRTLVTSSVELSRLLRVQKAVFSIVMPCIESFQRTMFDADIMEDIGGEDEDTLNGREIRCVTFPGIVKTGDENGDRSHLKNTVAKIRVLCEPD</sequence>
<organism evidence="3 4">
    <name type="scientific">Diplocarpon coronariae</name>
    <dbReference type="NCBI Taxonomy" id="2795749"/>
    <lineage>
        <taxon>Eukaryota</taxon>
        <taxon>Fungi</taxon>
        <taxon>Dikarya</taxon>
        <taxon>Ascomycota</taxon>
        <taxon>Pezizomycotina</taxon>
        <taxon>Leotiomycetes</taxon>
        <taxon>Helotiales</taxon>
        <taxon>Drepanopezizaceae</taxon>
        <taxon>Diplocarpon</taxon>
    </lineage>
</organism>